<gene>
    <name evidence="1" type="ORF">DDF84_033350</name>
</gene>
<protein>
    <submittedName>
        <fullName evidence="1">Uncharacterized protein</fullName>
    </submittedName>
</protein>
<proteinExistence type="predicted"/>
<dbReference type="RefSeq" id="WP_011514862.1">
    <property type="nucleotide sequence ID" value="NZ_CP026546.1"/>
</dbReference>
<dbReference type="Proteomes" id="UP000253772">
    <property type="component" value="Plasmid p1"/>
</dbReference>
<dbReference type="OrthoDB" id="8943829at2"/>
<dbReference type="EMBL" id="CP037902">
    <property type="protein sequence ID" value="QBP14581.1"/>
    <property type="molecule type" value="Genomic_DNA"/>
</dbReference>
<name>A0A2L0XD42_9BURK</name>
<accession>A0A2L0XD42</accession>
<dbReference type="GeneID" id="60825042"/>
<reference evidence="1 2" key="1">
    <citation type="submission" date="2019-03" db="EMBL/GenBank/DDBJ databases">
        <title>Comparative insights into the high quality Complete genome sequence of highly metal resistant Cupriavidus metallidurans strain BS1 isolated from a gold-copper mine.</title>
        <authorList>
            <person name="Mazhar H.S."/>
            <person name="Rensing C."/>
        </authorList>
    </citation>
    <scope>NUCLEOTIDE SEQUENCE [LARGE SCALE GENOMIC DNA]</scope>
    <source>
        <strain evidence="1 2">BS1</strain>
        <plasmid evidence="1 2">p1</plasmid>
    </source>
</reference>
<keyword evidence="1" id="KW-0614">Plasmid</keyword>
<organism evidence="1 2">
    <name type="scientific">Cupriavidus metallidurans</name>
    <dbReference type="NCBI Taxonomy" id="119219"/>
    <lineage>
        <taxon>Bacteria</taxon>
        <taxon>Pseudomonadati</taxon>
        <taxon>Pseudomonadota</taxon>
        <taxon>Betaproteobacteria</taxon>
        <taxon>Burkholderiales</taxon>
        <taxon>Burkholderiaceae</taxon>
        <taxon>Cupriavidus</taxon>
    </lineage>
</organism>
<geneLocation type="plasmid" evidence="1">
    <name>p1</name>
</geneLocation>
<evidence type="ECO:0000313" key="2">
    <source>
        <dbReference type="Proteomes" id="UP000253772"/>
    </source>
</evidence>
<evidence type="ECO:0000313" key="1">
    <source>
        <dbReference type="EMBL" id="QBP14581.1"/>
    </source>
</evidence>
<sequence>MKQFTFEDVLSLTFDELGAIEDPMQLAATAQVSPMLVRYVIRTDQLEERYRGVRMRTLLGAIDVAAAAVKWPNVVGQKALLAQKDADVDAYLDELQPHVAKAIELAPKYH</sequence>
<dbReference type="AlphaFoldDB" id="A0A2L0XD42"/>